<name>A0A370TKH2_9HELO</name>
<dbReference type="Gene3D" id="3.90.1300.10">
    <property type="entry name" value="Amidase signature (AS) domain"/>
    <property type="match status" value="1"/>
</dbReference>
<accession>A0A370TKH2</accession>
<comment type="caution">
    <text evidence="4">The sequence shown here is derived from an EMBL/GenBank/DDBJ whole genome shotgun (WGS) entry which is preliminary data.</text>
</comment>
<dbReference type="Proteomes" id="UP000254866">
    <property type="component" value="Unassembled WGS sequence"/>
</dbReference>
<keyword evidence="5" id="KW-1185">Reference proteome</keyword>
<evidence type="ECO:0000259" key="2">
    <source>
        <dbReference type="Pfam" id="PF01425"/>
    </source>
</evidence>
<dbReference type="AlphaFoldDB" id="A0A370TKH2"/>
<feature type="domain" description="Scytalone dehydratase-like protein Arp1 N-terminal" evidence="3">
    <location>
        <begin position="56"/>
        <end position="177"/>
    </location>
</feature>
<organism evidence="4 5">
    <name type="scientific">Venustampulla echinocandica</name>
    <dbReference type="NCBI Taxonomy" id="2656787"/>
    <lineage>
        <taxon>Eukaryota</taxon>
        <taxon>Fungi</taxon>
        <taxon>Dikarya</taxon>
        <taxon>Ascomycota</taxon>
        <taxon>Pezizomycotina</taxon>
        <taxon>Leotiomycetes</taxon>
        <taxon>Helotiales</taxon>
        <taxon>Pleuroascaceae</taxon>
        <taxon>Venustampulla</taxon>
    </lineage>
</organism>
<evidence type="ECO:0000256" key="1">
    <source>
        <dbReference type="SAM" id="SignalP"/>
    </source>
</evidence>
<dbReference type="STRING" id="2656787.A0A370TKH2"/>
<dbReference type="PANTHER" id="PTHR46310">
    <property type="entry name" value="AMIDASE 1"/>
    <property type="match status" value="1"/>
</dbReference>
<sequence>MAPKFLRTVFAALVLVASTTAEISESGKTVIVNGIAYYAAPEAVSIIDATPDMLKHASTTGVDLIPLTVFADSSRSFTTEVFRSLVANYTATDDVFNTGFLQAIYLKHVGSSPATVKYPLGAALTQYGTKLFMPARAYTSSVKSQGQTFTGWRTEIPAGPYFMSPRTGNVYQAYRLYSDEQGAFTEGLKPNADGSYSVLSAAVPGDHSPTIGVPSRLYYTKTADKPLAGVRLGVKDIYDIKGVKTGNGNRAYYDLYPPRAATCPAVQRLIDAGAVIIGKMKTSQFANGESPTADWVDYHCPFNARGDGYQDPSSSSSGPGAGIGAYSWLDIGLGSDTGGSIRGPSGSNGCYGNRPSHGLVTLDGVMPLSPALDTAGFLTRDPILWHAASKALYGTNITSDFPSLPKKILTSGFPTTARTEAQTILLDFLSKLQDFLKAPAPTAIVPATLWAASPPAEAGNASLSNLLNLAYPTVISQQQYNLLTLPFYADYAAAHNGKRPFVNPTPLIRWAFGQVNMTADATESALRNATIFRTWWEKEVIVPSKESCSESILVYTQSSGNPSYRNIYGGQPGIPTGISVGRLSGFAEEPDMVFPIGQASYNSTITLQEEVLPVAVSIVAAKGCDGMIFTLAEKLLAAGILKIPKTGSVTF</sequence>
<feature type="domain" description="Amidase" evidence="2">
    <location>
        <begin position="221"/>
        <end position="381"/>
    </location>
</feature>
<reference evidence="4 5" key="1">
    <citation type="journal article" date="2018" name="IMA Fungus">
        <title>IMA Genome-F 9: Draft genome sequence of Annulohypoxylon stygium, Aspergillus mulundensis, Berkeleyomyces basicola (syn. Thielaviopsis basicola), Ceratocystis smalleyi, two Cercospora beticola strains, Coleophoma cylindrospora, Fusarium fracticaudum, Phialophora cf. hyalina, and Morchella septimelata.</title>
        <authorList>
            <person name="Wingfield B.D."/>
            <person name="Bills G.F."/>
            <person name="Dong Y."/>
            <person name="Huang W."/>
            <person name="Nel W.J."/>
            <person name="Swalarsk-Parry B.S."/>
            <person name="Vaghefi N."/>
            <person name="Wilken P.M."/>
            <person name="An Z."/>
            <person name="de Beer Z.W."/>
            <person name="De Vos L."/>
            <person name="Chen L."/>
            <person name="Duong T.A."/>
            <person name="Gao Y."/>
            <person name="Hammerbacher A."/>
            <person name="Kikkert J.R."/>
            <person name="Li Y."/>
            <person name="Li H."/>
            <person name="Li K."/>
            <person name="Li Q."/>
            <person name="Liu X."/>
            <person name="Ma X."/>
            <person name="Naidoo K."/>
            <person name="Pethybridge S.J."/>
            <person name="Sun J."/>
            <person name="Steenkamp E.T."/>
            <person name="van der Nest M.A."/>
            <person name="van Wyk S."/>
            <person name="Wingfield M.J."/>
            <person name="Xiong C."/>
            <person name="Yue Q."/>
            <person name="Zhang X."/>
        </authorList>
    </citation>
    <scope>NUCLEOTIDE SEQUENCE [LARGE SCALE GENOMIC DNA]</scope>
    <source>
        <strain evidence="4 5">BP 5553</strain>
    </source>
</reference>
<feature type="chain" id="PRO_5016736900" evidence="1">
    <location>
        <begin position="22"/>
        <end position="651"/>
    </location>
</feature>
<dbReference type="RefSeq" id="XP_031868663.1">
    <property type="nucleotide sequence ID" value="XM_032015242.1"/>
</dbReference>
<evidence type="ECO:0000259" key="3">
    <source>
        <dbReference type="Pfam" id="PF26053"/>
    </source>
</evidence>
<feature type="signal peptide" evidence="1">
    <location>
        <begin position="1"/>
        <end position="21"/>
    </location>
</feature>
<dbReference type="OrthoDB" id="5423360at2759"/>
<dbReference type="Pfam" id="PF26053">
    <property type="entry name" value="DUF8016"/>
    <property type="match status" value="1"/>
</dbReference>
<dbReference type="InterPro" id="IPR058329">
    <property type="entry name" value="Arp1_N"/>
</dbReference>
<evidence type="ECO:0000313" key="4">
    <source>
        <dbReference type="EMBL" id="RDL36007.1"/>
    </source>
</evidence>
<evidence type="ECO:0000313" key="5">
    <source>
        <dbReference type="Proteomes" id="UP000254866"/>
    </source>
</evidence>
<dbReference type="SUPFAM" id="SSF75304">
    <property type="entry name" value="Amidase signature (AS) enzymes"/>
    <property type="match status" value="1"/>
</dbReference>
<keyword evidence="4" id="KW-0808">Transferase</keyword>
<keyword evidence="1" id="KW-0732">Signal</keyword>
<dbReference type="InterPro" id="IPR023631">
    <property type="entry name" value="Amidase_dom"/>
</dbReference>
<proteinExistence type="predicted"/>
<dbReference type="Pfam" id="PF01425">
    <property type="entry name" value="Amidase"/>
    <property type="match status" value="1"/>
</dbReference>
<gene>
    <name evidence="4" type="ORF">BP5553_06619</name>
</gene>
<dbReference type="EMBL" id="NPIC01000005">
    <property type="protein sequence ID" value="RDL36007.1"/>
    <property type="molecule type" value="Genomic_DNA"/>
</dbReference>
<dbReference type="GeneID" id="43599468"/>
<protein>
    <submittedName>
        <fullName evidence="4">Putative Glutamyl-tRNA(Gln) amidotransferase subunit A</fullName>
    </submittedName>
</protein>
<dbReference type="InterPro" id="IPR036928">
    <property type="entry name" value="AS_sf"/>
</dbReference>
<dbReference type="GO" id="GO:0016740">
    <property type="term" value="F:transferase activity"/>
    <property type="evidence" value="ECO:0007669"/>
    <property type="project" value="UniProtKB-KW"/>
</dbReference>
<dbReference type="PANTHER" id="PTHR46310:SF7">
    <property type="entry name" value="AMIDASE 1"/>
    <property type="match status" value="1"/>
</dbReference>